<dbReference type="SMART" id="SM00382">
    <property type="entry name" value="AAA"/>
    <property type="match status" value="1"/>
</dbReference>
<dbReference type="CDD" id="cd03255">
    <property type="entry name" value="ABC_MJ0796_LolCDE_FtsE"/>
    <property type="match status" value="1"/>
</dbReference>
<dbReference type="PROSITE" id="PS00211">
    <property type="entry name" value="ABC_TRANSPORTER_1"/>
    <property type="match status" value="1"/>
</dbReference>
<dbReference type="RefSeq" id="WP_188998568.1">
    <property type="nucleotide sequence ID" value="NZ_BMOD01000001.1"/>
</dbReference>
<evidence type="ECO:0000256" key="2">
    <source>
        <dbReference type="ARBA" id="ARBA00022448"/>
    </source>
</evidence>
<evidence type="ECO:0000313" key="7">
    <source>
        <dbReference type="Proteomes" id="UP000632222"/>
    </source>
</evidence>
<sequence length="216" mass="23652">MSVLQALEIHHTFGNTEVLKGVSLQLNPGEVVALTGPSGSGKSTLLHLLAGLERPTLGKVMWGTAQVSTLKGTPLDRLRNQHIGLVFQQHYLLSDLTVLHNALVPSWIQAKHEQQEALELLARVGLSHRLQHYPSQLSGGERQRVALVRAVLNRPSVILADEPTGNLDQHNTQEVMHLLLELARERGSGVLLVTHDEPLASRADRILHLLDGVLVS</sequence>
<dbReference type="InterPro" id="IPR015854">
    <property type="entry name" value="ABC_transpr_LolD-like"/>
</dbReference>
<dbReference type="PANTHER" id="PTHR24220">
    <property type="entry name" value="IMPORT ATP-BINDING PROTEIN"/>
    <property type="match status" value="1"/>
</dbReference>
<keyword evidence="2" id="KW-0813">Transport</keyword>
<dbReference type="EMBL" id="BMOD01000001">
    <property type="protein sequence ID" value="GGJ19785.1"/>
    <property type="molecule type" value="Genomic_DNA"/>
</dbReference>
<comment type="similarity">
    <text evidence="1">Belongs to the ABC transporter superfamily.</text>
</comment>
<dbReference type="InterPro" id="IPR003439">
    <property type="entry name" value="ABC_transporter-like_ATP-bd"/>
</dbReference>
<gene>
    <name evidence="6" type="ORF">GCM10008938_02390</name>
</gene>
<evidence type="ECO:0000313" key="6">
    <source>
        <dbReference type="EMBL" id="GGJ19785.1"/>
    </source>
</evidence>
<dbReference type="Gene3D" id="3.40.50.300">
    <property type="entry name" value="P-loop containing nucleotide triphosphate hydrolases"/>
    <property type="match status" value="1"/>
</dbReference>
<feature type="domain" description="ABC transporter" evidence="5">
    <location>
        <begin position="4"/>
        <end position="215"/>
    </location>
</feature>
<evidence type="ECO:0000256" key="3">
    <source>
        <dbReference type="ARBA" id="ARBA00022741"/>
    </source>
</evidence>
<accession>A0ABQ2CTR9</accession>
<reference evidence="7" key="1">
    <citation type="journal article" date="2019" name="Int. J. Syst. Evol. Microbiol.">
        <title>The Global Catalogue of Microorganisms (GCM) 10K type strain sequencing project: providing services to taxonomists for standard genome sequencing and annotation.</title>
        <authorList>
            <consortium name="The Broad Institute Genomics Platform"/>
            <consortium name="The Broad Institute Genome Sequencing Center for Infectious Disease"/>
            <person name="Wu L."/>
            <person name="Ma J."/>
        </authorList>
    </citation>
    <scope>NUCLEOTIDE SEQUENCE [LARGE SCALE GENOMIC DNA]</scope>
    <source>
        <strain evidence="7">JCM 14370</strain>
    </source>
</reference>
<evidence type="ECO:0000259" key="5">
    <source>
        <dbReference type="PROSITE" id="PS50893"/>
    </source>
</evidence>
<dbReference type="InterPro" id="IPR017911">
    <property type="entry name" value="MacB-like_ATP-bd"/>
</dbReference>
<evidence type="ECO:0000256" key="1">
    <source>
        <dbReference type="ARBA" id="ARBA00005417"/>
    </source>
</evidence>
<name>A0ABQ2CTR9_9DEIO</name>
<evidence type="ECO:0000256" key="4">
    <source>
        <dbReference type="ARBA" id="ARBA00022840"/>
    </source>
</evidence>
<organism evidence="6 7">
    <name type="scientific">Deinococcus roseus</name>
    <dbReference type="NCBI Taxonomy" id="392414"/>
    <lineage>
        <taxon>Bacteria</taxon>
        <taxon>Thermotogati</taxon>
        <taxon>Deinococcota</taxon>
        <taxon>Deinococci</taxon>
        <taxon>Deinococcales</taxon>
        <taxon>Deinococcaceae</taxon>
        <taxon>Deinococcus</taxon>
    </lineage>
</organism>
<dbReference type="SUPFAM" id="SSF52540">
    <property type="entry name" value="P-loop containing nucleoside triphosphate hydrolases"/>
    <property type="match status" value="1"/>
</dbReference>
<protein>
    <submittedName>
        <fullName evidence="6">ABC transporter ATP-binding protein</fullName>
    </submittedName>
</protein>
<dbReference type="GO" id="GO:0005524">
    <property type="term" value="F:ATP binding"/>
    <property type="evidence" value="ECO:0007669"/>
    <property type="project" value="UniProtKB-KW"/>
</dbReference>
<dbReference type="InterPro" id="IPR003593">
    <property type="entry name" value="AAA+_ATPase"/>
</dbReference>
<comment type="caution">
    <text evidence="6">The sequence shown here is derived from an EMBL/GenBank/DDBJ whole genome shotgun (WGS) entry which is preliminary data.</text>
</comment>
<dbReference type="Proteomes" id="UP000632222">
    <property type="component" value="Unassembled WGS sequence"/>
</dbReference>
<dbReference type="InterPro" id="IPR027417">
    <property type="entry name" value="P-loop_NTPase"/>
</dbReference>
<dbReference type="Pfam" id="PF00005">
    <property type="entry name" value="ABC_tran"/>
    <property type="match status" value="1"/>
</dbReference>
<proteinExistence type="inferred from homology"/>
<dbReference type="PANTHER" id="PTHR24220:SF689">
    <property type="entry name" value="LIPOPROTEIN-RELEASING SYSTEM ATP-BINDING PROTEIN LOLD"/>
    <property type="match status" value="1"/>
</dbReference>
<dbReference type="PROSITE" id="PS50893">
    <property type="entry name" value="ABC_TRANSPORTER_2"/>
    <property type="match status" value="1"/>
</dbReference>
<dbReference type="InterPro" id="IPR017871">
    <property type="entry name" value="ABC_transporter-like_CS"/>
</dbReference>
<keyword evidence="7" id="KW-1185">Reference proteome</keyword>
<keyword evidence="4 6" id="KW-0067">ATP-binding</keyword>
<keyword evidence="3" id="KW-0547">Nucleotide-binding</keyword>